<dbReference type="OrthoDB" id="5280293at2759"/>
<evidence type="ECO:0000313" key="2">
    <source>
        <dbReference type="Proteomes" id="UP000578531"/>
    </source>
</evidence>
<organism evidence="1 2">
    <name type="scientific">Letharia columbiana</name>
    <dbReference type="NCBI Taxonomy" id="112416"/>
    <lineage>
        <taxon>Eukaryota</taxon>
        <taxon>Fungi</taxon>
        <taxon>Dikarya</taxon>
        <taxon>Ascomycota</taxon>
        <taxon>Pezizomycotina</taxon>
        <taxon>Lecanoromycetes</taxon>
        <taxon>OSLEUM clade</taxon>
        <taxon>Lecanoromycetidae</taxon>
        <taxon>Lecanorales</taxon>
        <taxon>Lecanorineae</taxon>
        <taxon>Parmeliaceae</taxon>
        <taxon>Letharia</taxon>
    </lineage>
</organism>
<protein>
    <submittedName>
        <fullName evidence="1">Uncharacterized protein</fullName>
    </submittedName>
</protein>
<dbReference type="RefSeq" id="XP_037167704.1">
    <property type="nucleotide sequence ID" value="XM_037305296.1"/>
</dbReference>
<evidence type="ECO:0000313" key="1">
    <source>
        <dbReference type="EMBL" id="KAF6238402.1"/>
    </source>
</evidence>
<name>A0A8H6G133_9LECA</name>
<reference evidence="1 2" key="1">
    <citation type="journal article" date="2020" name="Genomics">
        <title>Complete, high-quality genomes from long-read metagenomic sequencing of two wolf lichen thalli reveals enigmatic genome architecture.</title>
        <authorList>
            <person name="McKenzie S.K."/>
            <person name="Walston R.F."/>
            <person name="Allen J.L."/>
        </authorList>
    </citation>
    <scope>NUCLEOTIDE SEQUENCE [LARGE SCALE GENOMIC DNA]</scope>
    <source>
        <strain evidence="1">WasteWater2</strain>
    </source>
</reference>
<dbReference type="GeneID" id="59285037"/>
<dbReference type="EMBL" id="JACCJC010000009">
    <property type="protein sequence ID" value="KAF6238402.1"/>
    <property type="molecule type" value="Genomic_DNA"/>
</dbReference>
<dbReference type="Proteomes" id="UP000578531">
    <property type="component" value="Unassembled WGS sequence"/>
</dbReference>
<keyword evidence="2" id="KW-1185">Reference proteome</keyword>
<dbReference type="AlphaFoldDB" id="A0A8H6G133"/>
<gene>
    <name evidence="1" type="ORF">HO173_003369</name>
</gene>
<accession>A0A8H6G133</accession>
<comment type="caution">
    <text evidence="1">The sequence shown here is derived from an EMBL/GenBank/DDBJ whole genome shotgun (WGS) entry which is preliminary data.</text>
</comment>
<sequence length="124" mass="13683">MQTPRRYSVGKCTLAIVMLETFPRGSLPGQDPLSHHDYADTDLASFQDLWLAADYIELCCLEFQHTPGWALVGERDSMGVFIWTTNSAEDREVPQGAPTLPFSSNLTRLLTSGNGSGVHIILDD</sequence>
<proteinExistence type="predicted"/>